<name>A0A8K0JYA9_LADFU</name>
<dbReference type="GO" id="GO:0006281">
    <property type="term" value="P:DNA repair"/>
    <property type="evidence" value="ECO:0007669"/>
    <property type="project" value="UniProtKB-UniRule"/>
</dbReference>
<feature type="compositionally biased region" description="Basic residues" evidence="6">
    <location>
        <begin position="336"/>
        <end position="348"/>
    </location>
</feature>
<dbReference type="GO" id="GO:0005524">
    <property type="term" value="F:ATP binding"/>
    <property type="evidence" value="ECO:0007669"/>
    <property type="project" value="UniProtKB-UniRule"/>
</dbReference>
<keyword evidence="4" id="KW-0234">DNA repair</keyword>
<feature type="compositionally biased region" description="Basic and acidic residues" evidence="6">
    <location>
        <begin position="203"/>
        <end position="213"/>
    </location>
</feature>
<evidence type="ECO:0000256" key="5">
    <source>
        <dbReference type="SAM" id="Coils"/>
    </source>
</evidence>
<dbReference type="PANTHER" id="PTHR45685">
    <property type="entry name" value="HELICASE SRCAP-RELATED"/>
    <property type="match status" value="1"/>
</dbReference>
<reference evidence="7" key="1">
    <citation type="submission" date="2013-04" db="EMBL/GenBank/DDBJ databases">
        <authorList>
            <person name="Qu J."/>
            <person name="Murali S.C."/>
            <person name="Bandaranaike D."/>
            <person name="Bellair M."/>
            <person name="Blankenburg K."/>
            <person name="Chao H."/>
            <person name="Dinh H."/>
            <person name="Doddapaneni H."/>
            <person name="Downs B."/>
            <person name="Dugan-Rocha S."/>
            <person name="Elkadiri S."/>
            <person name="Gnanaolivu R.D."/>
            <person name="Hernandez B."/>
            <person name="Javaid M."/>
            <person name="Jayaseelan J.C."/>
            <person name="Lee S."/>
            <person name="Li M."/>
            <person name="Ming W."/>
            <person name="Munidasa M."/>
            <person name="Muniz J."/>
            <person name="Nguyen L."/>
            <person name="Ongeri F."/>
            <person name="Osuji N."/>
            <person name="Pu L.-L."/>
            <person name="Puazo M."/>
            <person name="Qu C."/>
            <person name="Quiroz J."/>
            <person name="Raj R."/>
            <person name="Weissenberger G."/>
            <person name="Xin Y."/>
            <person name="Zou X."/>
            <person name="Han Y."/>
            <person name="Richards S."/>
            <person name="Worley K."/>
            <person name="Muzny D."/>
            <person name="Gibbs R."/>
        </authorList>
    </citation>
    <scope>NUCLEOTIDE SEQUENCE</scope>
    <source>
        <strain evidence="7">Sampled in the wild</strain>
    </source>
</reference>
<keyword evidence="2" id="KW-0547">Nucleotide-binding</keyword>
<dbReference type="AlphaFoldDB" id="A0A8K0JYA9"/>
<comment type="catalytic activity">
    <reaction evidence="4">
        <text>ATP + H2O = ADP + phosphate + H(+)</text>
        <dbReference type="Rhea" id="RHEA:13065"/>
        <dbReference type="ChEBI" id="CHEBI:15377"/>
        <dbReference type="ChEBI" id="CHEBI:15378"/>
        <dbReference type="ChEBI" id="CHEBI:30616"/>
        <dbReference type="ChEBI" id="CHEBI:43474"/>
        <dbReference type="ChEBI" id="CHEBI:456216"/>
    </reaction>
</comment>
<dbReference type="Proteomes" id="UP000792457">
    <property type="component" value="Unassembled WGS sequence"/>
</dbReference>
<organism evidence="7 8">
    <name type="scientific">Ladona fulva</name>
    <name type="common">Scarce chaser dragonfly</name>
    <name type="synonym">Libellula fulva</name>
    <dbReference type="NCBI Taxonomy" id="123851"/>
    <lineage>
        <taxon>Eukaryota</taxon>
        <taxon>Metazoa</taxon>
        <taxon>Ecdysozoa</taxon>
        <taxon>Arthropoda</taxon>
        <taxon>Hexapoda</taxon>
        <taxon>Insecta</taxon>
        <taxon>Pterygota</taxon>
        <taxon>Palaeoptera</taxon>
        <taxon>Odonata</taxon>
        <taxon>Epiprocta</taxon>
        <taxon>Anisoptera</taxon>
        <taxon>Libelluloidea</taxon>
        <taxon>Libellulidae</taxon>
        <taxon>Ladona</taxon>
    </lineage>
</organism>
<comment type="subunit">
    <text evidence="4">Component of the INO80 chromatin-remodeling complex.</text>
</comment>
<keyword evidence="5" id="KW-0175">Coiled coil</keyword>
<evidence type="ECO:0000313" key="8">
    <source>
        <dbReference type="Proteomes" id="UP000792457"/>
    </source>
</evidence>
<dbReference type="Gene3D" id="3.40.50.300">
    <property type="entry name" value="P-loop containing nucleotide triphosphate hydrolases"/>
    <property type="match status" value="1"/>
</dbReference>
<protein>
    <recommendedName>
        <fullName evidence="4">Chromatin-remodeling ATPase INO80</fullName>
        <ecNumber evidence="4">3.6.4.-</ecNumber>
    </recommendedName>
</protein>
<dbReference type="EMBL" id="KZ308199">
    <property type="protein sequence ID" value="KAG8224531.1"/>
    <property type="molecule type" value="Genomic_DNA"/>
</dbReference>
<evidence type="ECO:0000256" key="4">
    <source>
        <dbReference type="RuleBase" id="RU368001"/>
    </source>
</evidence>
<dbReference type="InterPro" id="IPR050520">
    <property type="entry name" value="INO80/SWR1_helicase"/>
</dbReference>
<feature type="compositionally biased region" description="Low complexity" evidence="6">
    <location>
        <begin position="257"/>
        <end position="266"/>
    </location>
</feature>
<dbReference type="InterPro" id="IPR027417">
    <property type="entry name" value="P-loop_NTPase"/>
</dbReference>
<dbReference type="OrthoDB" id="448448at2759"/>
<dbReference type="PANTHER" id="PTHR45685:SF2">
    <property type="entry name" value="CHROMATIN-REMODELING ATPASE INO80"/>
    <property type="match status" value="1"/>
</dbReference>
<evidence type="ECO:0000256" key="2">
    <source>
        <dbReference type="ARBA" id="ARBA00022741"/>
    </source>
</evidence>
<dbReference type="GO" id="GO:0006338">
    <property type="term" value="P:chromatin remodeling"/>
    <property type="evidence" value="ECO:0007669"/>
    <property type="project" value="UniProtKB-UniRule"/>
</dbReference>
<comment type="function">
    <text evidence="4">ATPase component of the INO80 complex which remodels chromatin by shifting nucleosomes and is involved in DNA repair.</text>
</comment>
<evidence type="ECO:0000256" key="1">
    <source>
        <dbReference type="ARBA" id="ARBA00004123"/>
    </source>
</evidence>
<dbReference type="SUPFAM" id="SSF52540">
    <property type="entry name" value="P-loop containing nucleoside triphosphate hydrolases"/>
    <property type="match status" value="1"/>
</dbReference>
<dbReference type="EC" id="3.6.4.-" evidence="4"/>
<comment type="similarity">
    <text evidence="4">Belongs to the SNF2/RAD54 helicase family.</text>
</comment>
<accession>A0A8K0JYA9</accession>
<evidence type="ECO:0000256" key="3">
    <source>
        <dbReference type="ARBA" id="ARBA00022840"/>
    </source>
</evidence>
<dbReference type="GO" id="GO:0031011">
    <property type="term" value="C:Ino80 complex"/>
    <property type="evidence" value="ECO:0007669"/>
    <property type="project" value="UniProtKB-UniRule"/>
</dbReference>
<feature type="compositionally biased region" description="Low complexity" evidence="6">
    <location>
        <begin position="298"/>
        <end position="315"/>
    </location>
</feature>
<keyword evidence="4" id="KW-0238">DNA-binding</keyword>
<sequence>MDRAHRLGQTKQVTVYRLICKGSIEERILQRAREKSEIQRMVISGGNFRPDTLKPKEVVSLLLDDEEIEQKFRQKQAEKRQMEESRADILGGERVSSIRVARVRRPIRQKQAEKRQMEESRADIYRDRERKLKKVTDVKRPKTEDGADGDSVLSIGGSGPPSPTQSDVSYGSGAPGIGGQLEETSNDAPLVVDVEGTPPSHHLHFDYDGEMVLKPRRGGKRGRPRGGSRGGRGARGTSRGGRRTSDLLGEGPPPLSPSGSSGSPGSPRIPKTHSHKPRGGKTGSPGTTKAAIASHGNGSSPSFSMSPSGGMPVRRGPGRPRLHPVGPGHTGSRGSRPGRRRGPGHHRPLPVPLGASTPPQPEPPHPTFGFYSQNPTAE</sequence>
<comment type="caution">
    <text evidence="7">The sequence shown here is derived from an EMBL/GenBank/DDBJ whole genome shotgun (WGS) entry which is preliminary data.</text>
</comment>
<proteinExistence type="inferred from homology"/>
<dbReference type="GO" id="GO:0003677">
    <property type="term" value="F:DNA binding"/>
    <property type="evidence" value="ECO:0007669"/>
    <property type="project" value="UniProtKB-UniRule"/>
</dbReference>
<comment type="domain">
    <text evidence="4">The DBINO region is involved in binding to DNA.</text>
</comment>
<keyword evidence="4" id="KW-0227">DNA damage</keyword>
<gene>
    <name evidence="7" type="ORF">J437_LFUL004222</name>
</gene>
<keyword evidence="4" id="KW-0378">Hydrolase</keyword>
<keyword evidence="8" id="KW-1185">Reference proteome</keyword>
<feature type="compositionally biased region" description="Low complexity" evidence="6">
    <location>
        <begin position="323"/>
        <end position="335"/>
    </location>
</feature>
<keyword evidence="3 4" id="KW-0067">ATP-binding</keyword>
<evidence type="ECO:0000256" key="6">
    <source>
        <dbReference type="SAM" id="MobiDB-lite"/>
    </source>
</evidence>
<feature type="region of interest" description="Disordered" evidence="6">
    <location>
        <begin position="135"/>
        <end position="378"/>
    </location>
</feature>
<feature type="coiled-coil region" evidence="5">
    <location>
        <begin position="65"/>
        <end position="127"/>
    </location>
</feature>
<comment type="subcellular location">
    <subcellularLocation>
        <location evidence="1 4">Nucleus</location>
    </subcellularLocation>
</comment>
<evidence type="ECO:0000313" key="7">
    <source>
        <dbReference type="EMBL" id="KAG8224531.1"/>
    </source>
</evidence>
<feature type="compositionally biased region" description="Basic residues" evidence="6">
    <location>
        <begin position="270"/>
        <end position="279"/>
    </location>
</feature>
<dbReference type="GO" id="GO:0016887">
    <property type="term" value="F:ATP hydrolysis activity"/>
    <property type="evidence" value="ECO:0007669"/>
    <property type="project" value="TreeGrafter"/>
</dbReference>
<reference evidence="7" key="2">
    <citation type="submission" date="2017-10" db="EMBL/GenBank/DDBJ databases">
        <title>Ladona fulva Genome sequencing and assembly.</title>
        <authorList>
            <person name="Murali S."/>
            <person name="Richards S."/>
            <person name="Bandaranaike D."/>
            <person name="Bellair M."/>
            <person name="Blankenburg K."/>
            <person name="Chao H."/>
            <person name="Dinh H."/>
            <person name="Doddapaneni H."/>
            <person name="Dugan-Rocha S."/>
            <person name="Elkadiri S."/>
            <person name="Gnanaolivu R."/>
            <person name="Hernandez B."/>
            <person name="Skinner E."/>
            <person name="Javaid M."/>
            <person name="Lee S."/>
            <person name="Li M."/>
            <person name="Ming W."/>
            <person name="Munidasa M."/>
            <person name="Muniz J."/>
            <person name="Nguyen L."/>
            <person name="Hughes D."/>
            <person name="Osuji N."/>
            <person name="Pu L.-L."/>
            <person name="Puazo M."/>
            <person name="Qu C."/>
            <person name="Quiroz J."/>
            <person name="Raj R."/>
            <person name="Weissenberger G."/>
            <person name="Xin Y."/>
            <person name="Zou X."/>
            <person name="Han Y."/>
            <person name="Worley K."/>
            <person name="Muzny D."/>
            <person name="Gibbs R."/>
        </authorList>
    </citation>
    <scope>NUCLEOTIDE SEQUENCE</scope>
    <source>
        <strain evidence="7">Sampled in the wild</strain>
    </source>
</reference>
<feature type="compositionally biased region" description="Basic and acidic residues" evidence="6">
    <location>
        <begin position="135"/>
        <end position="145"/>
    </location>
</feature>
<feature type="compositionally biased region" description="Basic residues" evidence="6">
    <location>
        <begin position="214"/>
        <end position="226"/>
    </location>
</feature>
<dbReference type="GO" id="GO:0042393">
    <property type="term" value="F:histone binding"/>
    <property type="evidence" value="ECO:0007669"/>
    <property type="project" value="TreeGrafter"/>
</dbReference>